<protein>
    <submittedName>
        <fullName evidence="2">NADH dehydrogenase</fullName>
    </submittedName>
</protein>
<dbReference type="Gene3D" id="3.40.50.720">
    <property type="entry name" value="NAD(P)-binding Rossmann-like Domain"/>
    <property type="match status" value="1"/>
</dbReference>
<dbReference type="PANTHER" id="PTHR12126:SF11">
    <property type="entry name" value="NADH DEHYDROGENASE [UBIQUINONE] 1 ALPHA SUBCOMPLEX SUBUNIT 9, MITOCHONDRIAL"/>
    <property type="match status" value="1"/>
</dbReference>
<feature type="domain" description="NAD-dependent epimerase/dehydratase" evidence="1">
    <location>
        <begin position="35"/>
        <end position="243"/>
    </location>
</feature>
<evidence type="ECO:0000313" key="3">
    <source>
        <dbReference type="Proteomes" id="UP000323300"/>
    </source>
</evidence>
<dbReference type="InterPro" id="IPR051207">
    <property type="entry name" value="ComplexI_NDUFA9_subunit"/>
</dbReference>
<dbReference type="InterPro" id="IPR036291">
    <property type="entry name" value="NAD(P)-bd_dom_sf"/>
</dbReference>
<accession>A0A1I3WWR9</accession>
<dbReference type="FunFam" id="3.40.50.720:FF:000702">
    <property type="entry name" value="NADH dehydrogenase (Ubiquinone)"/>
    <property type="match status" value="1"/>
</dbReference>
<dbReference type="AlphaFoldDB" id="A0A1I3WWR9"/>
<organism evidence="2 3">
    <name type="scientific">Neomesorhizobium albiziae</name>
    <dbReference type="NCBI Taxonomy" id="335020"/>
    <lineage>
        <taxon>Bacteria</taxon>
        <taxon>Pseudomonadati</taxon>
        <taxon>Pseudomonadota</taxon>
        <taxon>Alphaproteobacteria</taxon>
        <taxon>Hyphomicrobiales</taxon>
        <taxon>Phyllobacteriaceae</taxon>
        <taxon>Neomesorhizobium</taxon>
    </lineage>
</organism>
<sequence length="348" mass="37582">MFNSLCLPGKSDYEATKGQQPEQAMTTITEIPKLVTVFGGSGFIGRHVVRALARRGYRVRVACRRPDLANYVQPLGNVGQIQPVQANIRVRWSIDRAVEGADHVVNLVGILYEGGKQKFSTVHVDGAGAVAEAAAAIGAGLTVNSAIGASENSASIYARTKARGEQAVLAAAKDAVIFRPSIVFGPEDQFYNRFADMARYSPFLPLLGGGNTRFQPVFVGDVAEAIALSVDGKVKGGTIYELGGPEVLTFRECMEEMLEVIGRKNRLISIPWWLAELQGSILGMLPNPLLTTDQVTQLKSDNVVSAEAEREGRTISALGIEPQTTAAILPSYLWRYRTAGQFTRKTLA</sequence>
<dbReference type="Pfam" id="PF01370">
    <property type="entry name" value="Epimerase"/>
    <property type="match status" value="1"/>
</dbReference>
<keyword evidence="3" id="KW-1185">Reference proteome</keyword>
<proteinExistence type="predicted"/>
<dbReference type="PANTHER" id="PTHR12126">
    <property type="entry name" value="NADH-UBIQUINONE OXIDOREDUCTASE 39 KDA SUBUNIT-RELATED"/>
    <property type="match status" value="1"/>
</dbReference>
<gene>
    <name evidence="2" type="ORF">SAMN04488498_102550</name>
</gene>
<dbReference type="SUPFAM" id="SSF51735">
    <property type="entry name" value="NAD(P)-binding Rossmann-fold domains"/>
    <property type="match status" value="1"/>
</dbReference>
<dbReference type="GO" id="GO:0044877">
    <property type="term" value="F:protein-containing complex binding"/>
    <property type="evidence" value="ECO:0007669"/>
    <property type="project" value="TreeGrafter"/>
</dbReference>
<dbReference type="InterPro" id="IPR001509">
    <property type="entry name" value="Epimerase_deHydtase"/>
</dbReference>
<dbReference type="EMBL" id="FOSL01000002">
    <property type="protein sequence ID" value="SFK11925.1"/>
    <property type="molecule type" value="Genomic_DNA"/>
</dbReference>
<reference evidence="2 3" key="1">
    <citation type="submission" date="2016-10" db="EMBL/GenBank/DDBJ databases">
        <authorList>
            <person name="Varghese N."/>
            <person name="Submissions S."/>
        </authorList>
    </citation>
    <scope>NUCLEOTIDE SEQUENCE [LARGE SCALE GENOMIC DNA]</scope>
    <source>
        <strain evidence="2 3">DSM 21822</strain>
    </source>
</reference>
<name>A0A1I3WWR9_9HYPH</name>
<evidence type="ECO:0000313" key="2">
    <source>
        <dbReference type="EMBL" id="SFK11925.1"/>
    </source>
</evidence>
<dbReference type="CDD" id="cd05271">
    <property type="entry name" value="NDUFA9_like_SDR_a"/>
    <property type="match status" value="1"/>
</dbReference>
<evidence type="ECO:0000259" key="1">
    <source>
        <dbReference type="Pfam" id="PF01370"/>
    </source>
</evidence>
<dbReference type="Proteomes" id="UP000323300">
    <property type="component" value="Unassembled WGS sequence"/>
</dbReference>